<reference evidence="3 4" key="1">
    <citation type="submission" date="2022-08" db="EMBL/GenBank/DDBJ databases">
        <title>Bacterial and archaeal communities from various locations to study Microbial Dark Matter (Phase II).</title>
        <authorList>
            <person name="Stepanauskas R."/>
        </authorList>
    </citation>
    <scope>NUCLEOTIDE SEQUENCE [LARGE SCALE GENOMIC DNA]</scope>
    <source>
        <strain evidence="3 4">PD1</strain>
    </source>
</reference>
<dbReference type="SUPFAM" id="SSF55347">
    <property type="entry name" value="Glyceraldehyde-3-phosphate dehydrogenase-like, C-terminal domain"/>
    <property type="match status" value="1"/>
</dbReference>
<dbReference type="Pfam" id="PF01408">
    <property type="entry name" value="GFO_IDH_MocA"/>
    <property type="match status" value="1"/>
</dbReference>
<dbReference type="Pfam" id="PF19051">
    <property type="entry name" value="GFO_IDH_MocA_C2"/>
    <property type="match status" value="2"/>
</dbReference>
<dbReference type="InterPro" id="IPR000683">
    <property type="entry name" value="Gfo/Idh/MocA-like_OxRdtase_N"/>
</dbReference>
<evidence type="ECO:0000313" key="3">
    <source>
        <dbReference type="EMBL" id="MCS3919878.1"/>
    </source>
</evidence>
<proteinExistence type="predicted"/>
<name>A0ABT2EPI7_9BACT</name>
<dbReference type="Gene3D" id="3.30.360.10">
    <property type="entry name" value="Dihydrodipicolinate Reductase, domain 2"/>
    <property type="match status" value="1"/>
</dbReference>
<dbReference type="PANTHER" id="PTHR43818">
    <property type="entry name" value="BCDNA.GH03377"/>
    <property type="match status" value="1"/>
</dbReference>
<dbReference type="InterPro" id="IPR036291">
    <property type="entry name" value="NAD(P)-bd_dom_sf"/>
</dbReference>
<comment type="caution">
    <text evidence="3">The sequence shown here is derived from an EMBL/GenBank/DDBJ whole genome shotgun (WGS) entry which is preliminary data.</text>
</comment>
<organism evidence="3 4">
    <name type="scientific">Candidatus Fervidibacter sacchari</name>
    <dbReference type="NCBI Taxonomy" id="1448929"/>
    <lineage>
        <taxon>Bacteria</taxon>
        <taxon>Candidatus Fervidibacterota</taxon>
        <taxon>Candidatus Fervidibacter</taxon>
    </lineage>
</organism>
<evidence type="ECO:0000313" key="4">
    <source>
        <dbReference type="Proteomes" id="UP001204798"/>
    </source>
</evidence>
<evidence type="ECO:0000259" key="2">
    <source>
        <dbReference type="Pfam" id="PF19051"/>
    </source>
</evidence>
<feature type="domain" description="Gfo/Idh/MocA-like oxidoreductase bacterial type C-terminal" evidence="2">
    <location>
        <begin position="357"/>
        <end position="429"/>
    </location>
</feature>
<dbReference type="EMBL" id="JANUCP010000004">
    <property type="protein sequence ID" value="MCS3919878.1"/>
    <property type="molecule type" value="Genomic_DNA"/>
</dbReference>
<dbReference type="Proteomes" id="UP001204798">
    <property type="component" value="Unassembled WGS sequence"/>
</dbReference>
<accession>A0ABT2EPI7</accession>
<dbReference type="InterPro" id="IPR050463">
    <property type="entry name" value="Gfo/Idh/MocA_oxidrdct_glycsds"/>
</dbReference>
<gene>
    <name evidence="3" type="ORF">M2350_002295</name>
</gene>
<protein>
    <submittedName>
        <fullName evidence="3">Dehydrogenase</fullName>
    </submittedName>
</protein>
<sequence length="434" mass="48357">MKRRDFLQGSLALGVSTLVTRSFSQSEKSPPNERIGLGFIGVGPRGMALLREFRQFPDVDIVAVCDVFQERVDKAVAATEGKATGYKDFRRVLDRKDVDAVVIATPPHWHALMSIMACQAGKDVYCEKPMCLTVAEAKAMVEAAERYKRITQIGTQIHAGQNFRRVVEIVRSGMLGKITLVRTFVVENLAPDGIGNPPDSAPPAGLDWDMWCGPAKLRPFNPAIFSRHYFFRDYAGCGLLHNMGPHVLDLAFWALELKAPKSVAASGGKFALQDISDVPDTLEVVYDFGDMTLTWTHSEAFSFGFELHEGTEIGRRLGIVFHGTNGTLAANYFTFKLFPEGNRLDPTKLPEPSIPPSPGHTREWLDGIKTRQQPLCHFGYHYWIQLAISLGDIAFQVGRKIVWDNAKGQIVGDSEANRLLTPNYRHPWVFPKQV</sequence>
<dbReference type="RefSeq" id="WP_259096795.1">
    <property type="nucleotide sequence ID" value="NZ_CP130454.1"/>
</dbReference>
<feature type="domain" description="Gfo/Idh/MocA-like oxidoreductase N-terminal" evidence="1">
    <location>
        <begin position="37"/>
        <end position="154"/>
    </location>
</feature>
<dbReference type="SUPFAM" id="SSF51735">
    <property type="entry name" value="NAD(P)-binding Rossmann-fold domains"/>
    <property type="match status" value="1"/>
</dbReference>
<evidence type="ECO:0000259" key="1">
    <source>
        <dbReference type="Pfam" id="PF01408"/>
    </source>
</evidence>
<keyword evidence="4" id="KW-1185">Reference proteome</keyword>
<feature type="domain" description="Gfo/Idh/MocA-like oxidoreductase bacterial type C-terminal" evidence="2">
    <location>
        <begin position="189"/>
        <end position="256"/>
    </location>
</feature>
<dbReference type="Gene3D" id="3.40.50.720">
    <property type="entry name" value="NAD(P)-binding Rossmann-like Domain"/>
    <property type="match status" value="1"/>
</dbReference>
<dbReference type="PANTHER" id="PTHR43818:SF5">
    <property type="entry name" value="OXIDOREDUCTASE FAMILY PROTEIN"/>
    <property type="match status" value="1"/>
</dbReference>
<dbReference type="InterPro" id="IPR043906">
    <property type="entry name" value="Gfo/Idh/MocA_OxRdtase_bact_C"/>
</dbReference>